<dbReference type="Gene3D" id="3.60.20.30">
    <property type="entry name" value="(Glycosyl)asparaginase"/>
    <property type="match status" value="1"/>
</dbReference>
<evidence type="ECO:0000313" key="5">
    <source>
        <dbReference type="Proteomes" id="UP000224080"/>
    </source>
</evidence>
<name>A0A2B7XLS6_9EURO</name>
<evidence type="ECO:0000256" key="3">
    <source>
        <dbReference type="SAM" id="MobiDB-lite"/>
    </source>
</evidence>
<dbReference type="InterPro" id="IPR029055">
    <property type="entry name" value="Ntn_hydrolases_N"/>
</dbReference>
<dbReference type="Proteomes" id="UP000224080">
    <property type="component" value="Unassembled WGS sequence"/>
</dbReference>
<dbReference type="EMBL" id="PDNC01000002">
    <property type="protein sequence ID" value="PGH10106.1"/>
    <property type="molecule type" value="Genomic_DNA"/>
</dbReference>
<feature type="active site" description="Nucleophile" evidence="1">
    <location>
        <position position="353"/>
    </location>
</feature>
<organism evidence="4 5">
    <name type="scientific">Blastomyces parvus</name>
    <dbReference type="NCBI Taxonomy" id="2060905"/>
    <lineage>
        <taxon>Eukaryota</taxon>
        <taxon>Fungi</taxon>
        <taxon>Dikarya</taxon>
        <taxon>Ascomycota</taxon>
        <taxon>Pezizomycotina</taxon>
        <taxon>Eurotiomycetes</taxon>
        <taxon>Eurotiomycetidae</taxon>
        <taxon>Onygenales</taxon>
        <taxon>Ajellomycetaceae</taxon>
        <taxon>Blastomyces</taxon>
    </lineage>
</organism>
<feature type="compositionally biased region" description="Low complexity" evidence="3">
    <location>
        <begin position="196"/>
        <end position="211"/>
    </location>
</feature>
<dbReference type="AlphaFoldDB" id="A0A2B7XLS6"/>
<comment type="caution">
    <text evidence="4">The sequence shown here is derived from an EMBL/GenBank/DDBJ whole genome shotgun (WGS) entry which is preliminary data.</text>
</comment>
<dbReference type="OrthoDB" id="77601at2759"/>
<dbReference type="PANTHER" id="PTHR10188:SF8">
    <property type="entry name" value="THREONINE ASPARTASE 1"/>
    <property type="match status" value="1"/>
</dbReference>
<evidence type="ECO:0000256" key="2">
    <source>
        <dbReference type="PIRSR" id="PIRSR600246-3"/>
    </source>
</evidence>
<feature type="region of interest" description="Disordered" evidence="3">
    <location>
        <begin position="179"/>
        <end position="262"/>
    </location>
</feature>
<dbReference type="GO" id="GO:0004298">
    <property type="term" value="F:threonine-type endopeptidase activity"/>
    <property type="evidence" value="ECO:0007669"/>
    <property type="project" value="InterPro"/>
</dbReference>
<dbReference type="GO" id="GO:0051604">
    <property type="term" value="P:protein maturation"/>
    <property type="evidence" value="ECO:0007669"/>
    <property type="project" value="TreeGrafter"/>
</dbReference>
<feature type="site" description="Cleavage; by autolysis" evidence="2">
    <location>
        <begin position="352"/>
        <end position="353"/>
    </location>
</feature>
<dbReference type="PANTHER" id="PTHR10188">
    <property type="entry name" value="L-ASPARAGINASE"/>
    <property type="match status" value="1"/>
</dbReference>
<dbReference type="STRING" id="2060905.A0A2B7XLS6"/>
<dbReference type="SUPFAM" id="SSF56235">
    <property type="entry name" value="N-terminal nucleophile aminohydrolases (Ntn hydrolases)"/>
    <property type="match status" value="1"/>
</dbReference>
<sequence length="536" mass="56875">MVFSHLKEAQPHGVSAIFIHAGAGFHSYQAESTHLWVCNQAATLGMAVLRAGGRAVDAVEVAIKFLEDHEITNAGYGSNLSAHGTVECDATIVDHLGRSGAVGAVEHIKNPISLARLVLDVSTKPLSLNRVPPNLLVGSGATDFAYENGMPILHADFLVSGGSRERWLRWKRDLAQVEAEEAQAEEAPKDPQYQHPGRTSSTRSRFSSPGRNITSRSWWRSSNPTNPPSSSNNGSDGVASPDISIRPPTHLPDASVRDSGEDMSRRFVDNGLNRAEHITESPDGIDGSSQSAETRKRKRIRFPLELGTAASASLGYAGNAIPPEHVGEQVQNKSVEEPQEGYIIGSDDNIIDTVGAIAVDCHGNIAAGSSSGGIGMKHSGRTGPAALVGVGTAVLPVDPKDEAKTCVAAVTSGTGEHMATTMASNVCAERIYSSTRKVAGQPGVFETVNEDEALEAMIDVDFMGHPGVKSSHCHAAIGVMTVKVTKEGIAFYFGHNTDSFALASMNSTDTEPKCLMSRNKGNNKVAQGGRFIRLNR</sequence>
<evidence type="ECO:0000313" key="4">
    <source>
        <dbReference type="EMBL" id="PGH10106.1"/>
    </source>
</evidence>
<dbReference type="CDD" id="cd04514">
    <property type="entry name" value="Taspase1_like"/>
    <property type="match status" value="1"/>
</dbReference>
<dbReference type="FunFam" id="3.60.20.30:FF:000007">
    <property type="entry name" value="Similar to threonine aspartase"/>
    <property type="match status" value="1"/>
</dbReference>
<dbReference type="GO" id="GO:0005737">
    <property type="term" value="C:cytoplasm"/>
    <property type="evidence" value="ECO:0007669"/>
    <property type="project" value="TreeGrafter"/>
</dbReference>
<gene>
    <name evidence="4" type="ORF">GX51_00373</name>
</gene>
<keyword evidence="5" id="KW-1185">Reference proteome</keyword>
<protein>
    <submittedName>
        <fullName evidence="4">Taspase, threonine aspartase, 1</fullName>
    </submittedName>
</protein>
<feature type="compositionally biased region" description="Low complexity" evidence="3">
    <location>
        <begin position="221"/>
        <end position="235"/>
    </location>
</feature>
<reference evidence="4 5" key="1">
    <citation type="submission" date="2017-10" db="EMBL/GenBank/DDBJ databases">
        <title>Comparative genomics in systemic dimorphic fungi from Ajellomycetaceae.</title>
        <authorList>
            <person name="Munoz J.F."/>
            <person name="Mcewen J.G."/>
            <person name="Clay O.K."/>
            <person name="Cuomo C.A."/>
        </authorList>
    </citation>
    <scope>NUCLEOTIDE SEQUENCE [LARGE SCALE GENOMIC DNA]</scope>
    <source>
        <strain evidence="4 5">UAMH130</strain>
    </source>
</reference>
<dbReference type="InterPro" id="IPR037464">
    <property type="entry name" value="Taspase1"/>
</dbReference>
<feature type="region of interest" description="Disordered" evidence="3">
    <location>
        <begin position="275"/>
        <end position="299"/>
    </location>
</feature>
<evidence type="ECO:0000256" key="1">
    <source>
        <dbReference type="PIRSR" id="PIRSR600246-1"/>
    </source>
</evidence>
<accession>A0A2B7XLS6</accession>
<proteinExistence type="predicted"/>
<dbReference type="InterPro" id="IPR000246">
    <property type="entry name" value="Peptidase_T2"/>
</dbReference>
<dbReference type="Pfam" id="PF01112">
    <property type="entry name" value="Asparaginase_2"/>
    <property type="match status" value="2"/>
</dbReference>